<name>A0A7J0BTS9_9BACT</name>
<dbReference type="EMBL" id="BLVP01000005">
    <property type="protein sequence ID" value="GFM36394.1"/>
    <property type="molecule type" value="Genomic_DNA"/>
</dbReference>
<reference evidence="1 2" key="1">
    <citation type="submission" date="2020-05" db="EMBL/GenBank/DDBJ databases">
        <title>Draft genome sequence of Desulfovibrio psychrotolerans JS1T.</title>
        <authorList>
            <person name="Ueno A."/>
            <person name="Tamazawa S."/>
            <person name="Tamamura S."/>
            <person name="Murakami T."/>
            <person name="Kiyama T."/>
            <person name="Inomata H."/>
            <person name="Amano Y."/>
            <person name="Miyakawa K."/>
            <person name="Tamaki H."/>
            <person name="Naganuma T."/>
            <person name="Kaneko K."/>
        </authorList>
    </citation>
    <scope>NUCLEOTIDE SEQUENCE [LARGE SCALE GENOMIC DNA]</scope>
    <source>
        <strain evidence="1 2">JS1</strain>
    </source>
</reference>
<keyword evidence="2" id="KW-1185">Reference proteome</keyword>
<protein>
    <submittedName>
        <fullName evidence="1">Uncharacterized protein</fullName>
    </submittedName>
</protein>
<evidence type="ECO:0000313" key="1">
    <source>
        <dbReference type="EMBL" id="GFM36394.1"/>
    </source>
</evidence>
<dbReference type="Proteomes" id="UP000503820">
    <property type="component" value="Unassembled WGS sequence"/>
</dbReference>
<proteinExistence type="predicted"/>
<comment type="caution">
    <text evidence="1">The sequence shown here is derived from an EMBL/GenBank/DDBJ whole genome shotgun (WGS) entry which is preliminary data.</text>
</comment>
<dbReference type="AlphaFoldDB" id="A0A7J0BTS9"/>
<organism evidence="1 2">
    <name type="scientific">Desulfovibrio psychrotolerans</name>
    <dbReference type="NCBI Taxonomy" id="415242"/>
    <lineage>
        <taxon>Bacteria</taxon>
        <taxon>Pseudomonadati</taxon>
        <taxon>Thermodesulfobacteriota</taxon>
        <taxon>Desulfovibrionia</taxon>
        <taxon>Desulfovibrionales</taxon>
        <taxon>Desulfovibrionaceae</taxon>
        <taxon>Desulfovibrio</taxon>
    </lineage>
</organism>
<evidence type="ECO:0000313" key="2">
    <source>
        <dbReference type="Proteomes" id="UP000503820"/>
    </source>
</evidence>
<accession>A0A7J0BTS9</accession>
<dbReference type="RefSeq" id="WP_243451273.1">
    <property type="nucleotide sequence ID" value="NZ_BLVP01000005.1"/>
</dbReference>
<gene>
    <name evidence="1" type="ORF">DSM19430T_10780</name>
</gene>
<sequence>MNALNANREELVRLARESGLPVSENASVTEVVLLLSDLPILADELSEALNHILGNVREADYTAHA</sequence>